<feature type="transmembrane region" description="Helical" evidence="1">
    <location>
        <begin position="113"/>
        <end position="130"/>
    </location>
</feature>
<reference evidence="2 3" key="1">
    <citation type="submission" date="2020-08" db="EMBL/GenBank/DDBJ databases">
        <title>Genomic Encyclopedia of Type Strains, Phase IV (KMG-IV): sequencing the most valuable type-strain genomes for metagenomic binning, comparative biology and taxonomic classification.</title>
        <authorList>
            <person name="Goeker M."/>
        </authorList>
    </citation>
    <scope>NUCLEOTIDE SEQUENCE [LARGE SCALE GENOMIC DNA]</scope>
    <source>
        <strain evidence="2 3">DSM 27026</strain>
    </source>
</reference>
<feature type="transmembrane region" description="Helical" evidence="1">
    <location>
        <begin position="88"/>
        <end position="107"/>
    </location>
</feature>
<evidence type="ECO:0000313" key="2">
    <source>
        <dbReference type="EMBL" id="MBB5372913.1"/>
    </source>
</evidence>
<keyword evidence="3" id="KW-1185">Reference proteome</keyword>
<dbReference type="Proteomes" id="UP000553706">
    <property type="component" value="Unassembled WGS sequence"/>
</dbReference>
<feature type="transmembrane region" description="Helical" evidence="1">
    <location>
        <begin position="307"/>
        <end position="327"/>
    </location>
</feature>
<feature type="transmembrane region" description="Helical" evidence="1">
    <location>
        <begin position="267"/>
        <end position="287"/>
    </location>
</feature>
<keyword evidence="1" id="KW-0472">Membrane</keyword>
<dbReference type="AlphaFoldDB" id="A0A840VAW4"/>
<dbReference type="GO" id="GO:0042925">
    <property type="term" value="F:benzoate transmembrane transporter activity"/>
    <property type="evidence" value="ECO:0007669"/>
    <property type="project" value="InterPro"/>
</dbReference>
<dbReference type="EMBL" id="JACHFJ010000003">
    <property type="protein sequence ID" value="MBB5372913.1"/>
    <property type="molecule type" value="Genomic_DNA"/>
</dbReference>
<dbReference type="PANTHER" id="PTHR30199:SF0">
    <property type="entry name" value="INNER MEMBRANE PROTEIN YDCO"/>
    <property type="match status" value="1"/>
</dbReference>
<feature type="transmembrane region" description="Helical" evidence="1">
    <location>
        <begin position="161"/>
        <end position="181"/>
    </location>
</feature>
<sequence length="414" mass="43211">MFLSRIERPAAPPPSLAQMRADLGATYVAHGFIGWLFAATGPVAIILTVGLHGGLSEAELSSWIFGVFFVNGLITALFSWIYARPLAFFWTIPGTVLVGPALGHLSFPEVIGAFYVTGLLTILLGATGWVKRLMQAVPLPIVMGMVAGVFLRFGLDLVHAVRTDVLLAGPMVAAWIALTAFKRIGEYIPPIIGALVIGGVAAIALGRFDLAGVSGFALAHPVVQAPVWSWPAMVELVVPLIITVLVVQNGQGFAVLKAAGHEAPVDAVTLACGVGALLSAAVGAVSTCLAGPTNAILVSAGEHRRHYTAGITTGLLSICFGLLAPGFTKFMLAAPKSFIATLAGLAMLRVLQNAFVAAFKARFPLGALVTFLVTVSDISLLNIGAAFWGLIAGVVVSWLLEQADFQALIAEQRT</sequence>
<name>A0A840VAW4_9PROT</name>
<evidence type="ECO:0000313" key="3">
    <source>
        <dbReference type="Proteomes" id="UP000553706"/>
    </source>
</evidence>
<keyword evidence="1" id="KW-0812">Transmembrane</keyword>
<dbReference type="GO" id="GO:0005886">
    <property type="term" value="C:plasma membrane"/>
    <property type="evidence" value="ECO:0007669"/>
    <property type="project" value="TreeGrafter"/>
</dbReference>
<feature type="transmembrane region" description="Helical" evidence="1">
    <location>
        <begin position="188"/>
        <end position="208"/>
    </location>
</feature>
<dbReference type="InterPro" id="IPR004711">
    <property type="entry name" value="Benzoate_Transporter"/>
</dbReference>
<organism evidence="2 3">
    <name type="scientific">Acidocella aromatica</name>
    <dbReference type="NCBI Taxonomy" id="1303579"/>
    <lineage>
        <taxon>Bacteria</taxon>
        <taxon>Pseudomonadati</taxon>
        <taxon>Pseudomonadota</taxon>
        <taxon>Alphaproteobacteria</taxon>
        <taxon>Acetobacterales</taxon>
        <taxon>Acidocellaceae</taxon>
        <taxon>Acidocella</taxon>
    </lineage>
</organism>
<evidence type="ECO:0000256" key="1">
    <source>
        <dbReference type="SAM" id="Phobius"/>
    </source>
</evidence>
<protein>
    <submittedName>
        <fullName evidence="2">Benzoate membrane transport protein</fullName>
    </submittedName>
</protein>
<gene>
    <name evidence="2" type="ORF">HNP71_001164</name>
</gene>
<accession>A0A840VAW4</accession>
<feature type="transmembrane region" description="Helical" evidence="1">
    <location>
        <begin position="379"/>
        <end position="400"/>
    </location>
</feature>
<feature type="transmembrane region" description="Helical" evidence="1">
    <location>
        <begin position="339"/>
        <end position="359"/>
    </location>
</feature>
<comment type="caution">
    <text evidence="2">The sequence shown here is derived from an EMBL/GenBank/DDBJ whole genome shotgun (WGS) entry which is preliminary data.</text>
</comment>
<feature type="transmembrane region" description="Helical" evidence="1">
    <location>
        <begin position="27"/>
        <end position="51"/>
    </location>
</feature>
<dbReference type="Pfam" id="PF03594">
    <property type="entry name" value="BenE"/>
    <property type="match status" value="1"/>
</dbReference>
<dbReference type="RefSeq" id="WP_183265930.1">
    <property type="nucleotide sequence ID" value="NZ_JACHFJ010000003.1"/>
</dbReference>
<feature type="transmembrane region" description="Helical" evidence="1">
    <location>
        <begin position="228"/>
        <end position="247"/>
    </location>
</feature>
<keyword evidence="1" id="KW-1133">Transmembrane helix</keyword>
<feature type="transmembrane region" description="Helical" evidence="1">
    <location>
        <begin position="63"/>
        <end position="81"/>
    </location>
</feature>
<dbReference type="PANTHER" id="PTHR30199">
    <property type="entry name" value="MFS FAMILY TRANSPORTER, PREDICTED SUBSTRATE BENZOATE"/>
    <property type="match status" value="1"/>
</dbReference>
<feature type="transmembrane region" description="Helical" evidence="1">
    <location>
        <begin position="137"/>
        <end position="155"/>
    </location>
</feature>
<proteinExistence type="predicted"/>